<keyword evidence="3" id="KW-0934">Plastid</keyword>
<dbReference type="GO" id="GO:0009507">
    <property type="term" value="C:chloroplast"/>
    <property type="evidence" value="ECO:0007669"/>
    <property type="project" value="UniProtKB-SubCell"/>
</dbReference>
<sequence length="530" mass="57115">MDINRWSLQCMTALVTGGTKGIGYAIVEELASFGARVHTCDIDQTLLDECLSEWQSKGFQVSGSVCDVTSRPQREQLMQTVSSLFGSKLNILVNNVGKFMLKPTLESTAEDFSSLMSTNLESAYHISQLAHPLLKVSGNGSIIFISSVSGIVSGTASIYGATKGAINQLGRNLACEWASNGIRVNSVAPWVTATSLVKKYLDDKKFAEAMFSRTPLGRACEPREVASLVTFLCLPAASYITGQTICVDGGFTVNGFSYKPEYRRLACFFPTMIRGLWSLQCMTALVTGGTKGIGYAIVEELAGFGARVHTCDIDQPSLDECLSEWQRKGFQVSGSVCDVTSRPQREQLMQTVSSQFGSKLNILVNNVGKFMLKPTLESTAEDISSLMATNFESAYHISQLAHPLLKASGNGSIIFISSVSGIVSGTSSIYGATKGAMNQLGRNLACEWARDGIRVNSVAPWVTATSLYLDDKKFANAMFSRTPLGRACDPREVASLATFLCLPAASYITGQTICVDGGYTVNGFSYKPEV</sequence>
<dbReference type="PANTHER" id="PTHR42898:SF79">
    <property type="entry name" value="NAD(P)-BINDING ROSSMANN-FOLD PROTEIN"/>
    <property type="match status" value="1"/>
</dbReference>
<keyword evidence="4" id="KW-0521">NADP</keyword>
<dbReference type="PANTHER" id="PTHR42898">
    <property type="entry name" value="TROPINONE REDUCTASE"/>
    <property type="match status" value="1"/>
</dbReference>
<comment type="similarity">
    <text evidence="6">Belongs to the short-chain dehydrogenases/reductases (SDR) family. SDR65C subfamily.</text>
</comment>
<dbReference type="OrthoDB" id="417891at2759"/>
<evidence type="ECO:0000256" key="2">
    <source>
        <dbReference type="ARBA" id="ARBA00022528"/>
    </source>
</evidence>
<organism evidence="7 8">
    <name type="scientific">Brassica carinata</name>
    <name type="common">Ethiopian mustard</name>
    <name type="synonym">Abyssinian cabbage</name>
    <dbReference type="NCBI Taxonomy" id="52824"/>
    <lineage>
        <taxon>Eukaryota</taxon>
        <taxon>Viridiplantae</taxon>
        <taxon>Streptophyta</taxon>
        <taxon>Embryophyta</taxon>
        <taxon>Tracheophyta</taxon>
        <taxon>Spermatophyta</taxon>
        <taxon>Magnoliopsida</taxon>
        <taxon>eudicotyledons</taxon>
        <taxon>Gunneridae</taxon>
        <taxon>Pentapetalae</taxon>
        <taxon>rosids</taxon>
        <taxon>malvids</taxon>
        <taxon>Brassicales</taxon>
        <taxon>Brassicaceae</taxon>
        <taxon>Brassiceae</taxon>
        <taxon>Brassica</taxon>
    </lineage>
</organism>
<evidence type="ECO:0000256" key="4">
    <source>
        <dbReference type="ARBA" id="ARBA00022857"/>
    </source>
</evidence>
<gene>
    <name evidence="7" type="ORF">Bca52824_079467</name>
</gene>
<dbReference type="Gene3D" id="3.40.50.720">
    <property type="entry name" value="NAD(P)-binding Rossmann-like Domain"/>
    <property type="match status" value="2"/>
</dbReference>
<dbReference type="PRINTS" id="PR00080">
    <property type="entry name" value="SDRFAMILY"/>
</dbReference>
<evidence type="ECO:0008006" key="9">
    <source>
        <dbReference type="Google" id="ProtNLM"/>
    </source>
</evidence>
<evidence type="ECO:0000256" key="6">
    <source>
        <dbReference type="ARBA" id="ARBA00025714"/>
    </source>
</evidence>
<proteinExistence type="inferred from homology"/>
<dbReference type="PRINTS" id="PR00081">
    <property type="entry name" value="GDHRDH"/>
</dbReference>
<comment type="subcellular location">
    <subcellularLocation>
        <location evidence="1">Plastid</location>
        <location evidence="1">Chloroplast</location>
    </subcellularLocation>
</comment>
<dbReference type="InterPro" id="IPR036291">
    <property type="entry name" value="NAD(P)-bd_dom_sf"/>
</dbReference>
<keyword evidence="2" id="KW-0150">Chloroplast</keyword>
<evidence type="ECO:0000313" key="8">
    <source>
        <dbReference type="Proteomes" id="UP000886595"/>
    </source>
</evidence>
<evidence type="ECO:0000256" key="5">
    <source>
        <dbReference type="ARBA" id="ARBA00023002"/>
    </source>
</evidence>
<protein>
    <recommendedName>
        <fullName evidence="9">3-oxoacyl-[acyl-carrier-protein] reductase</fullName>
    </recommendedName>
</protein>
<dbReference type="InterPro" id="IPR045000">
    <property type="entry name" value="TR"/>
</dbReference>
<comment type="caution">
    <text evidence="7">The sequence shown here is derived from an EMBL/GenBank/DDBJ whole genome shotgun (WGS) entry which is preliminary data.</text>
</comment>
<dbReference type="Pfam" id="PF13561">
    <property type="entry name" value="adh_short_C2"/>
    <property type="match status" value="2"/>
</dbReference>
<dbReference type="EMBL" id="JAAMPC010000015">
    <property type="protein sequence ID" value="KAG2260173.1"/>
    <property type="molecule type" value="Genomic_DNA"/>
</dbReference>
<keyword evidence="8" id="KW-1185">Reference proteome</keyword>
<evidence type="ECO:0000313" key="7">
    <source>
        <dbReference type="EMBL" id="KAG2260173.1"/>
    </source>
</evidence>
<dbReference type="SUPFAM" id="SSF51735">
    <property type="entry name" value="NAD(P)-binding Rossmann-fold domains"/>
    <property type="match status" value="2"/>
</dbReference>
<name>A0A8X7PZN7_BRACI</name>
<dbReference type="FunFam" id="3.40.50.720:FF:000084">
    <property type="entry name" value="Short-chain dehydrogenase reductase"/>
    <property type="match status" value="2"/>
</dbReference>
<dbReference type="InterPro" id="IPR002347">
    <property type="entry name" value="SDR_fam"/>
</dbReference>
<accession>A0A8X7PZN7</accession>
<dbReference type="Proteomes" id="UP000886595">
    <property type="component" value="Unassembled WGS sequence"/>
</dbReference>
<keyword evidence="5" id="KW-0560">Oxidoreductase</keyword>
<dbReference type="InterPro" id="IPR020904">
    <property type="entry name" value="Sc_DH/Rdtase_CS"/>
</dbReference>
<dbReference type="AlphaFoldDB" id="A0A8X7PZN7"/>
<reference evidence="7 8" key="1">
    <citation type="submission" date="2020-02" db="EMBL/GenBank/DDBJ databases">
        <authorList>
            <person name="Ma Q."/>
            <person name="Huang Y."/>
            <person name="Song X."/>
            <person name="Pei D."/>
        </authorList>
    </citation>
    <scope>NUCLEOTIDE SEQUENCE [LARGE SCALE GENOMIC DNA]</scope>
    <source>
        <strain evidence="7">Sxm20200214</strain>
        <tissue evidence="7">Leaf</tissue>
    </source>
</reference>
<dbReference type="GO" id="GO:0016491">
    <property type="term" value="F:oxidoreductase activity"/>
    <property type="evidence" value="ECO:0007669"/>
    <property type="project" value="UniProtKB-KW"/>
</dbReference>
<evidence type="ECO:0000256" key="3">
    <source>
        <dbReference type="ARBA" id="ARBA00022640"/>
    </source>
</evidence>
<evidence type="ECO:0000256" key="1">
    <source>
        <dbReference type="ARBA" id="ARBA00004229"/>
    </source>
</evidence>
<dbReference type="PROSITE" id="PS00061">
    <property type="entry name" value="ADH_SHORT"/>
    <property type="match status" value="2"/>
</dbReference>